<dbReference type="EMBL" id="FPBK01000005">
    <property type="protein sequence ID" value="SFU50021.1"/>
    <property type="molecule type" value="Genomic_DNA"/>
</dbReference>
<dbReference type="AlphaFoldDB" id="A0A1I7GNU6"/>
<dbReference type="Pfam" id="PF00144">
    <property type="entry name" value="Beta-lactamase"/>
    <property type="match status" value="1"/>
</dbReference>
<dbReference type="GO" id="GO:0008233">
    <property type="term" value="F:peptidase activity"/>
    <property type="evidence" value="ECO:0007669"/>
    <property type="project" value="TreeGrafter"/>
</dbReference>
<dbReference type="PANTHER" id="PTHR46520">
    <property type="entry name" value="SERINE BETA-LACTAMASE-LIKE PROTEIN LACTB, MITOCHONDRIAL"/>
    <property type="match status" value="1"/>
</dbReference>
<dbReference type="OrthoDB" id="9793489at2"/>
<dbReference type="SUPFAM" id="SSF56601">
    <property type="entry name" value="beta-lactamase/transpeptidase-like"/>
    <property type="match status" value="1"/>
</dbReference>
<dbReference type="GO" id="GO:0006508">
    <property type="term" value="P:proteolysis"/>
    <property type="evidence" value="ECO:0007669"/>
    <property type="project" value="TreeGrafter"/>
</dbReference>
<sequence>MKYTGVLLFLFMNFLLQVRCAQQASVGKSELIPEIEAVQKSERIIEKLVRNKTVPGLAIVVTRKDSVVWKAGYGYADVKNRTSINPDETLFRVASVSKTFSAAGLMKMYENKKIDIDASLYKYVPDFPKKKYDFTIRQLASHTAGIRTYKGREFLSRQSQSIVDGLHTFAEDSLLYQPGKGYLYNSNDWNLLSVAMQNASKRDFEKLMKTTVFQPLGLKNIVADKNQNLKNKVTFYTQTHSKNRFKKATKVRNYYKLASGGYLASASDIAKFGNAILYNKFLKPETKQEMLQMTMVEGEPMYYGLGWEVSRDRKGRTFYGHFGNGVGGYTYFYVYPKQEMVFVITTNVTNPDIHTEVSEIMDNLLQSENES</sequence>
<reference evidence="2 3" key="1">
    <citation type="submission" date="2016-10" db="EMBL/GenBank/DDBJ databases">
        <authorList>
            <person name="de Groot N.N."/>
        </authorList>
    </citation>
    <scope>NUCLEOTIDE SEQUENCE [LARGE SCALE GENOMIC DNA]</scope>
    <source>
        <strain evidence="2 3">CGMCC 1.12333</strain>
    </source>
</reference>
<protein>
    <submittedName>
        <fullName evidence="2">CubicO group peptidase, beta-lactamase class C family</fullName>
    </submittedName>
</protein>
<gene>
    <name evidence="2" type="ORF">SAMN05216480_105119</name>
</gene>
<dbReference type="InterPro" id="IPR001466">
    <property type="entry name" value="Beta-lactam-related"/>
</dbReference>
<feature type="domain" description="Beta-lactamase-related" evidence="1">
    <location>
        <begin position="43"/>
        <end position="351"/>
    </location>
</feature>
<accession>A0A1I7GNU6</accession>
<dbReference type="Proteomes" id="UP000199138">
    <property type="component" value="Unassembled WGS sequence"/>
</dbReference>
<organism evidence="2 3">
    <name type="scientific">Pustulibacterium marinum</name>
    <dbReference type="NCBI Taxonomy" id="1224947"/>
    <lineage>
        <taxon>Bacteria</taxon>
        <taxon>Pseudomonadati</taxon>
        <taxon>Bacteroidota</taxon>
        <taxon>Flavobacteriia</taxon>
        <taxon>Flavobacteriales</taxon>
        <taxon>Flavobacteriaceae</taxon>
        <taxon>Pustulibacterium</taxon>
    </lineage>
</organism>
<evidence type="ECO:0000259" key="1">
    <source>
        <dbReference type="Pfam" id="PF00144"/>
    </source>
</evidence>
<dbReference type="InterPro" id="IPR012338">
    <property type="entry name" value="Beta-lactam/transpept-like"/>
</dbReference>
<name>A0A1I7GNU6_9FLAO</name>
<dbReference type="InterPro" id="IPR052794">
    <property type="entry name" value="Mito_Ser_Protease_LACTB"/>
</dbReference>
<dbReference type="STRING" id="1224947.SAMN05216480_105119"/>
<dbReference type="Gene3D" id="3.40.710.10">
    <property type="entry name" value="DD-peptidase/beta-lactamase superfamily"/>
    <property type="match status" value="1"/>
</dbReference>
<dbReference type="RefSeq" id="WP_093024788.1">
    <property type="nucleotide sequence ID" value="NZ_FPBK01000005.1"/>
</dbReference>
<proteinExistence type="predicted"/>
<dbReference type="GO" id="GO:0019216">
    <property type="term" value="P:regulation of lipid metabolic process"/>
    <property type="evidence" value="ECO:0007669"/>
    <property type="project" value="TreeGrafter"/>
</dbReference>
<evidence type="ECO:0000313" key="2">
    <source>
        <dbReference type="EMBL" id="SFU50021.1"/>
    </source>
</evidence>
<dbReference type="PANTHER" id="PTHR46520:SF1">
    <property type="entry name" value="SERINE BETA-LACTAMASE-LIKE PROTEIN LACTB, MITOCHONDRIAL"/>
    <property type="match status" value="1"/>
</dbReference>
<evidence type="ECO:0000313" key="3">
    <source>
        <dbReference type="Proteomes" id="UP000199138"/>
    </source>
</evidence>
<keyword evidence="3" id="KW-1185">Reference proteome</keyword>